<accession>A0A7K1L0M0</accession>
<evidence type="ECO:0000259" key="1">
    <source>
        <dbReference type="PROSITE" id="PS50943"/>
    </source>
</evidence>
<dbReference type="InterPro" id="IPR001387">
    <property type="entry name" value="Cro/C1-type_HTH"/>
</dbReference>
<dbReference type="Proteomes" id="UP000432015">
    <property type="component" value="Unassembled WGS sequence"/>
</dbReference>
<dbReference type="InterPro" id="IPR043917">
    <property type="entry name" value="DUF5753"/>
</dbReference>
<dbReference type="EMBL" id="WOFH01000005">
    <property type="protein sequence ID" value="MUN37981.1"/>
    <property type="molecule type" value="Genomic_DNA"/>
</dbReference>
<dbReference type="SMART" id="SM00530">
    <property type="entry name" value="HTH_XRE"/>
    <property type="match status" value="1"/>
</dbReference>
<dbReference type="Pfam" id="PF19054">
    <property type="entry name" value="DUF5753"/>
    <property type="match status" value="1"/>
</dbReference>
<dbReference type="PROSITE" id="PS50943">
    <property type="entry name" value="HTH_CROC1"/>
    <property type="match status" value="1"/>
</dbReference>
<dbReference type="CDD" id="cd00093">
    <property type="entry name" value="HTH_XRE"/>
    <property type="match status" value="1"/>
</dbReference>
<dbReference type="Gene3D" id="1.10.260.40">
    <property type="entry name" value="lambda repressor-like DNA-binding domains"/>
    <property type="match status" value="1"/>
</dbReference>
<evidence type="ECO:0000313" key="3">
    <source>
        <dbReference type="Proteomes" id="UP000432015"/>
    </source>
</evidence>
<organism evidence="2 3">
    <name type="scientific">Actinomadura litoris</name>
    <dbReference type="NCBI Taxonomy" id="2678616"/>
    <lineage>
        <taxon>Bacteria</taxon>
        <taxon>Bacillati</taxon>
        <taxon>Actinomycetota</taxon>
        <taxon>Actinomycetes</taxon>
        <taxon>Streptosporangiales</taxon>
        <taxon>Thermomonosporaceae</taxon>
        <taxon>Actinomadura</taxon>
    </lineage>
</organism>
<proteinExistence type="predicted"/>
<dbReference type="Pfam" id="PF13560">
    <property type="entry name" value="HTH_31"/>
    <property type="match status" value="1"/>
</dbReference>
<dbReference type="InterPro" id="IPR010982">
    <property type="entry name" value="Lambda_DNA-bd_dom_sf"/>
</dbReference>
<dbReference type="SUPFAM" id="SSF47413">
    <property type="entry name" value="lambda repressor-like DNA-binding domains"/>
    <property type="match status" value="1"/>
</dbReference>
<dbReference type="GO" id="GO:0003677">
    <property type="term" value="F:DNA binding"/>
    <property type="evidence" value="ECO:0007669"/>
    <property type="project" value="InterPro"/>
</dbReference>
<reference evidence="2 3" key="1">
    <citation type="submission" date="2019-11" db="EMBL/GenBank/DDBJ databases">
        <authorList>
            <person name="Cao P."/>
        </authorList>
    </citation>
    <scope>NUCLEOTIDE SEQUENCE [LARGE SCALE GENOMIC DNA]</scope>
    <source>
        <strain evidence="2 3">NEAU-AAG5</strain>
    </source>
</reference>
<comment type="caution">
    <text evidence="2">The sequence shown here is derived from an EMBL/GenBank/DDBJ whole genome shotgun (WGS) entry which is preliminary data.</text>
</comment>
<feature type="domain" description="HTH cro/C1-type" evidence="1">
    <location>
        <begin position="18"/>
        <end position="72"/>
    </location>
</feature>
<evidence type="ECO:0000313" key="2">
    <source>
        <dbReference type="EMBL" id="MUN37981.1"/>
    </source>
</evidence>
<name>A0A7K1L0M0_9ACTN</name>
<dbReference type="AlphaFoldDB" id="A0A7K1L0M0"/>
<dbReference type="RefSeq" id="WP_156217164.1">
    <property type="nucleotide sequence ID" value="NZ_WOFH01000005.1"/>
</dbReference>
<keyword evidence="3" id="KW-1185">Reference proteome</keyword>
<protein>
    <submittedName>
        <fullName evidence="2">Helix-turn-helix domain-containing protein</fullName>
    </submittedName>
</protein>
<sequence length="281" mass="31579">MAERRSPPVRARQLARELRRLREIEGLTGEEVAGSLGWSSAKVSRVETAATLVRPGDLGKLIDLYHVTGSHRERLLAMARGAEERGWWDAFPDVGSDYADYIGLEAETQALRCYSAQSLNGLLQTEEYARALIGMVVDPAPGRVERRVDVRLRRQRRLREEPPVDLHVVLDEAAIRRRVGGPAVMKAQLEHLSALAEMPNVVIQVLPFDAGAHAAMAGSFITLKFPHPQTDMVFVELLRGSVYVEDEMEVYRYHLAFEQLRERAIPPDESSAFIRRAADEM</sequence>
<gene>
    <name evidence="2" type="ORF">GNZ18_15390</name>
</gene>